<comment type="caution">
    <text evidence="1">The sequence shown here is derived from an EMBL/GenBank/DDBJ whole genome shotgun (WGS) entry which is preliminary data.</text>
</comment>
<evidence type="ECO:0000313" key="1">
    <source>
        <dbReference type="EMBL" id="OES45631.1"/>
    </source>
</evidence>
<evidence type="ECO:0000313" key="2">
    <source>
        <dbReference type="Proteomes" id="UP000095658"/>
    </source>
</evidence>
<sequence>MGTERDPGTENCVGELSQHERDVYRFMRDQYDRTMNYGADDDAEVQDPQITAIVSREFNISAEEARNIYTSVETKIADFLRKQ</sequence>
<organism evidence="1 2">
    <name type="scientific">Domibacillus iocasae</name>
    <dbReference type="NCBI Taxonomy" id="1714016"/>
    <lineage>
        <taxon>Bacteria</taxon>
        <taxon>Bacillati</taxon>
        <taxon>Bacillota</taxon>
        <taxon>Bacilli</taxon>
        <taxon>Bacillales</taxon>
        <taxon>Bacillaceae</taxon>
        <taxon>Domibacillus</taxon>
    </lineage>
</organism>
<dbReference type="EMBL" id="MAMP01000012">
    <property type="protein sequence ID" value="OES45631.1"/>
    <property type="molecule type" value="Genomic_DNA"/>
</dbReference>
<name>A0A1E7DRD5_9BACI</name>
<proteinExistence type="predicted"/>
<dbReference type="OrthoDB" id="2969131at2"/>
<gene>
    <name evidence="1" type="ORF">BA724_02130</name>
</gene>
<keyword evidence="2" id="KW-1185">Reference proteome</keyword>
<accession>A0A1E7DRD5</accession>
<dbReference type="Proteomes" id="UP000095658">
    <property type="component" value="Unassembled WGS sequence"/>
</dbReference>
<protein>
    <submittedName>
        <fullName evidence="1">Uncharacterized protein</fullName>
    </submittedName>
</protein>
<dbReference type="RefSeq" id="WP_069937628.1">
    <property type="nucleotide sequence ID" value="NZ_MAMP01000012.1"/>
</dbReference>
<reference evidence="1 2" key="1">
    <citation type="submission" date="2016-06" db="EMBL/GenBank/DDBJ databases">
        <title>Domibacillus iocasae genome sequencing.</title>
        <authorList>
            <person name="Verma A."/>
            <person name="Pal Y."/>
            <person name="Ojha A.K."/>
            <person name="Krishnamurthi S."/>
        </authorList>
    </citation>
    <scope>NUCLEOTIDE SEQUENCE [LARGE SCALE GENOMIC DNA]</scope>
    <source>
        <strain evidence="1 2">DSM 29979</strain>
    </source>
</reference>
<dbReference type="AlphaFoldDB" id="A0A1E7DRD5"/>